<dbReference type="EMBL" id="GGEC01092567">
    <property type="protein sequence ID" value="MBX73051.1"/>
    <property type="molecule type" value="Transcribed_RNA"/>
</dbReference>
<name>A0A2P2R1L7_RHIMU</name>
<dbReference type="AlphaFoldDB" id="A0A2P2R1L7"/>
<sequence>MLSTAAISSLTNCSNMYLDKSFFLSHIF</sequence>
<accession>A0A2P2R1L7</accession>
<evidence type="ECO:0000313" key="1">
    <source>
        <dbReference type="EMBL" id="MBX73051.1"/>
    </source>
</evidence>
<protein>
    <submittedName>
        <fullName evidence="1">Uncharacterized protein</fullName>
    </submittedName>
</protein>
<proteinExistence type="predicted"/>
<reference evidence="1" key="1">
    <citation type="submission" date="2018-02" db="EMBL/GenBank/DDBJ databases">
        <title>Rhizophora mucronata_Transcriptome.</title>
        <authorList>
            <person name="Meera S.P."/>
            <person name="Sreeshan A."/>
            <person name="Augustine A."/>
        </authorList>
    </citation>
    <scope>NUCLEOTIDE SEQUENCE</scope>
    <source>
        <tissue evidence="1">Leaf</tissue>
    </source>
</reference>
<organism evidence="1">
    <name type="scientific">Rhizophora mucronata</name>
    <name type="common">Asiatic mangrove</name>
    <dbReference type="NCBI Taxonomy" id="61149"/>
    <lineage>
        <taxon>Eukaryota</taxon>
        <taxon>Viridiplantae</taxon>
        <taxon>Streptophyta</taxon>
        <taxon>Embryophyta</taxon>
        <taxon>Tracheophyta</taxon>
        <taxon>Spermatophyta</taxon>
        <taxon>Magnoliopsida</taxon>
        <taxon>eudicotyledons</taxon>
        <taxon>Gunneridae</taxon>
        <taxon>Pentapetalae</taxon>
        <taxon>rosids</taxon>
        <taxon>fabids</taxon>
        <taxon>Malpighiales</taxon>
        <taxon>Rhizophoraceae</taxon>
        <taxon>Rhizophora</taxon>
    </lineage>
</organism>